<proteinExistence type="predicted"/>
<gene>
    <name evidence="1" type="ORF">MLD38_003154</name>
</gene>
<name>A0ACB9S1C2_9MYRT</name>
<protein>
    <submittedName>
        <fullName evidence="1">Uncharacterized protein</fullName>
    </submittedName>
</protein>
<accession>A0ACB9S1C2</accession>
<comment type="caution">
    <text evidence="1">The sequence shown here is derived from an EMBL/GenBank/DDBJ whole genome shotgun (WGS) entry which is preliminary data.</text>
</comment>
<organism evidence="1 2">
    <name type="scientific">Melastoma candidum</name>
    <dbReference type="NCBI Taxonomy" id="119954"/>
    <lineage>
        <taxon>Eukaryota</taxon>
        <taxon>Viridiplantae</taxon>
        <taxon>Streptophyta</taxon>
        <taxon>Embryophyta</taxon>
        <taxon>Tracheophyta</taxon>
        <taxon>Spermatophyta</taxon>
        <taxon>Magnoliopsida</taxon>
        <taxon>eudicotyledons</taxon>
        <taxon>Gunneridae</taxon>
        <taxon>Pentapetalae</taxon>
        <taxon>rosids</taxon>
        <taxon>malvids</taxon>
        <taxon>Myrtales</taxon>
        <taxon>Melastomataceae</taxon>
        <taxon>Melastomatoideae</taxon>
        <taxon>Melastomateae</taxon>
        <taxon>Melastoma</taxon>
    </lineage>
</organism>
<keyword evidence="2" id="KW-1185">Reference proteome</keyword>
<dbReference type="EMBL" id="CM042881">
    <property type="protein sequence ID" value="KAI4385093.1"/>
    <property type="molecule type" value="Genomic_DNA"/>
</dbReference>
<reference evidence="2" key="1">
    <citation type="journal article" date="2023" name="Front. Plant Sci.">
        <title>Chromosomal-level genome assembly of Melastoma candidum provides insights into trichome evolution.</title>
        <authorList>
            <person name="Zhong Y."/>
            <person name="Wu W."/>
            <person name="Sun C."/>
            <person name="Zou P."/>
            <person name="Liu Y."/>
            <person name="Dai S."/>
            <person name="Zhou R."/>
        </authorList>
    </citation>
    <scope>NUCLEOTIDE SEQUENCE [LARGE SCALE GENOMIC DNA]</scope>
</reference>
<dbReference type="Proteomes" id="UP001057402">
    <property type="component" value="Chromosome 2"/>
</dbReference>
<evidence type="ECO:0000313" key="2">
    <source>
        <dbReference type="Proteomes" id="UP001057402"/>
    </source>
</evidence>
<evidence type="ECO:0000313" key="1">
    <source>
        <dbReference type="EMBL" id="KAI4385093.1"/>
    </source>
</evidence>
<sequence length="133" mass="15225">MFTAKTSVLDDPCNRDLENPVRLNEAEHADVPLPKAILLGKHWPPLRHPVPVVGRADIQDLDQPAFLSDLERCVESYPPCLGLLWFHVLLNKAGRDILHHKVNKLVGFRRRRPIMENIADEGYKLTRRVRPLG</sequence>